<evidence type="ECO:0000313" key="17">
    <source>
        <dbReference type="EMBL" id="VTP08460.1"/>
    </source>
</evidence>
<proteinExistence type="inferred from homology"/>
<dbReference type="GO" id="GO:0005737">
    <property type="term" value="C:cytoplasm"/>
    <property type="evidence" value="ECO:0007669"/>
    <property type="project" value="UniProtKB-SubCell"/>
</dbReference>
<comment type="catalytic activity">
    <reaction evidence="11">
        <text>dibenzothiophene + FMNH2 + O2 = dibenzothiophene 5-oxide + FMN + H2O + H(+)</text>
        <dbReference type="Rhea" id="RHEA:49076"/>
        <dbReference type="ChEBI" id="CHEBI:15377"/>
        <dbReference type="ChEBI" id="CHEBI:15378"/>
        <dbReference type="ChEBI" id="CHEBI:15379"/>
        <dbReference type="ChEBI" id="CHEBI:23681"/>
        <dbReference type="ChEBI" id="CHEBI:23683"/>
        <dbReference type="ChEBI" id="CHEBI:57618"/>
        <dbReference type="ChEBI" id="CHEBI:58210"/>
    </reaction>
</comment>
<dbReference type="EMBL" id="LR589639">
    <property type="protein sequence ID" value="VTP08460.1"/>
    <property type="molecule type" value="Genomic_DNA"/>
</dbReference>
<dbReference type="Gene3D" id="1.10.540.10">
    <property type="entry name" value="Acyl-CoA dehydrogenase/oxidase, N-terminal domain"/>
    <property type="match status" value="1"/>
</dbReference>
<dbReference type="RefSeq" id="WP_011729247.1">
    <property type="nucleotide sequence ID" value="NZ_CP009495.1"/>
</dbReference>
<evidence type="ECO:0000259" key="16">
    <source>
        <dbReference type="Pfam" id="PF08028"/>
    </source>
</evidence>
<evidence type="ECO:0000256" key="1">
    <source>
        <dbReference type="ARBA" id="ARBA00004496"/>
    </source>
</evidence>
<dbReference type="OMA" id="KYHAVGN"/>
<dbReference type="GO" id="GO:0006552">
    <property type="term" value="P:L-leucine catabolic process"/>
    <property type="evidence" value="ECO:0007669"/>
    <property type="project" value="TreeGrafter"/>
</dbReference>
<comment type="pathway">
    <text evidence="7">Sulfur metabolism; dibenzothiophene degradation.</text>
</comment>
<dbReference type="SUPFAM" id="SSF56645">
    <property type="entry name" value="Acyl-CoA dehydrogenase NM domain-like"/>
    <property type="match status" value="1"/>
</dbReference>
<dbReference type="SUPFAM" id="SSF47203">
    <property type="entry name" value="Acyl-CoA dehydrogenase C-terminal domain-like"/>
    <property type="match status" value="1"/>
</dbReference>
<evidence type="ECO:0000256" key="7">
    <source>
        <dbReference type="ARBA" id="ARBA00034307"/>
    </source>
</evidence>
<evidence type="ECO:0000259" key="15">
    <source>
        <dbReference type="Pfam" id="PF02771"/>
    </source>
</evidence>
<dbReference type="InterPro" id="IPR036250">
    <property type="entry name" value="AcylCo_DH-like_C"/>
</dbReference>
<keyword evidence="4" id="KW-0547">Nucleotide-binding</keyword>
<dbReference type="PANTHER" id="PTHR43884:SF12">
    <property type="entry name" value="ISOVALERYL-COA DEHYDROGENASE, MITOCHONDRIAL-RELATED"/>
    <property type="match status" value="1"/>
</dbReference>
<gene>
    <name evidence="17" type="primary">soxC_5</name>
    <name evidence="17" type="ORF">BIN_B_02787</name>
</gene>
<comment type="subcellular location">
    <subcellularLocation>
        <location evidence="1">Cytoplasm</location>
    </subcellularLocation>
</comment>
<dbReference type="Gene3D" id="1.20.140.10">
    <property type="entry name" value="Butyryl-CoA Dehydrogenase, subunit A, domain 3"/>
    <property type="match status" value="1"/>
</dbReference>
<comment type="catalytic activity">
    <reaction evidence="12">
        <text>dibenzothiophene 5-oxide + FMNH2 + O2 = dibenzothiophene 5,5-dioxide + FMN + H2O + H(+)</text>
        <dbReference type="Rhea" id="RHEA:49080"/>
        <dbReference type="ChEBI" id="CHEBI:15377"/>
        <dbReference type="ChEBI" id="CHEBI:15378"/>
        <dbReference type="ChEBI" id="CHEBI:15379"/>
        <dbReference type="ChEBI" id="CHEBI:23683"/>
        <dbReference type="ChEBI" id="CHEBI:57618"/>
        <dbReference type="ChEBI" id="CHEBI:58210"/>
        <dbReference type="ChEBI" id="CHEBI:90356"/>
    </reaction>
</comment>
<evidence type="ECO:0000256" key="5">
    <source>
        <dbReference type="ARBA" id="ARBA00023002"/>
    </source>
</evidence>
<organism evidence="17">
    <name type="scientific">Mycolicibacterium smegmatis</name>
    <name type="common">Mycobacterium smegmatis</name>
    <dbReference type="NCBI Taxonomy" id="1772"/>
    <lineage>
        <taxon>Bacteria</taxon>
        <taxon>Bacillati</taxon>
        <taxon>Actinomycetota</taxon>
        <taxon>Actinomycetes</taxon>
        <taxon>Mycobacteriales</taxon>
        <taxon>Mycobacteriaceae</taxon>
        <taxon>Mycolicibacterium</taxon>
    </lineage>
</organism>
<dbReference type="Gene3D" id="2.40.110.10">
    <property type="entry name" value="Butyryl-CoA Dehydrogenase, subunit A, domain 2"/>
    <property type="match status" value="1"/>
</dbReference>
<dbReference type="GO" id="GO:0008470">
    <property type="term" value="F:3-methylbutanoyl-CoA dehydrogenase activity"/>
    <property type="evidence" value="ECO:0007669"/>
    <property type="project" value="TreeGrafter"/>
</dbReference>
<dbReference type="Pfam" id="PF02770">
    <property type="entry name" value="Acyl-CoA_dh_M"/>
    <property type="match status" value="1"/>
</dbReference>
<dbReference type="Pfam" id="PF02771">
    <property type="entry name" value="Acyl-CoA_dh_N"/>
    <property type="match status" value="1"/>
</dbReference>
<keyword evidence="6" id="KW-0503">Monooxygenase</keyword>
<evidence type="ECO:0000259" key="14">
    <source>
        <dbReference type="Pfam" id="PF02770"/>
    </source>
</evidence>
<comment type="similarity">
    <text evidence="8">Belongs to the DszC flavin monooxygenase family.</text>
</comment>
<feature type="domain" description="Acyl-CoA dehydrogenase/oxidase N-terminal" evidence="15">
    <location>
        <begin position="34"/>
        <end position="119"/>
    </location>
</feature>
<evidence type="ECO:0000256" key="9">
    <source>
        <dbReference type="ARBA" id="ARBA00034328"/>
    </source>
</evidence>
<dbReference type="Pfam" id="PF08028">
    <property type="entry name" value="Acyl-CoA_dh_2"/>
    <property type="match status" value="1"/>
</dbReference>
<dbReference type="PIRSF" id="PIRSF016578">
    <property type="entry name" value="HsaA"/>
    <property type="match status" value="1"/>
</dbReference>
<dbReference type="GO" id="GO:0004497">
    <property type="term" value="F:monooxygenase activity"/>
    <property type="evidence" value="ECO:0007669"/>
    <property type="project" value="UniProtKB-KW"/>
</dbReference>
<dbReference type="InterPro" id="IPR009100">
    <property type="entry name" value="AcylCoA_DH/oxidase_NM_dom_sf"/>
</dbReference>
<dbReference type="EC" id="1.14.14.21" evidence="9"/>
<comment type="catalytic activity">
    <reaction evidence="13">
        <text>dibenzothiophene + 2 FMNH2 + 2 O2 = dibenzothiophene 5,5-dioxide + 2 FMN + 2 H2O + 2 H(+)</text>
        <dbReference type="Rhea" id="RHEA:49072"/>
        <dbReference type="ChEBI" id="CHEBI:15377"/>
        <dbReference type="ChEBI" id="CHEBI:15378"/>
        <dbReference type="ChEBI" id="CHEBI:15379"/>
        <dbReference type="ChEBI" id="CHEBI:23681"/>
        <dbReference type="ChEBI" id="CHEBI:57618"/>
        <dbReference type="ChEBI" id="CHEBI:58210"/>
        <dbReference type="ChEBI" id="CHEBI:90356"/>
        <dbReference type="EC" id="1.14.14.21"/>
    </reaction>
</comment>
<keyword evidence="2" id="KW-0285">Flavoprotein</keyword>
<reference evidence="17" key="1">
    <citation type="submission" date="2019-05" db="EMBL/GenBank/DDBJ databases">
        <authorList>
            <person name="Naeem R."/>
            <person name="Antony C."/>
            <person name="Guan Q."/>
        </authorList>
    </citation>
    <scope>NUCLEOTIDE SEQUENCE</scope>
    <source>
        <strain evidence="17">1</strain>
    </source>
</reference>
<dbReference type="InterPro" id="IPR013786">
    <property type="entry name" value="AcylCoA_DH/ox_N"/>
</dbReference>
<dbReference type="GeneID" id="93458421"/>
<feature type="domain" description="Acyl-CoA dehydrogenase C-terminal" evidence="16">
    <location>
        <begin position="261"/>
        <end position="397"/>
    </location>
</feature>
<dbReference type="InterPro" id="IPR013107">
    <property type="entry name" value="Acyl-CoA_DH_C"/>
</dbReference>
<keyword evidence="3" id="KW-0288">FMN</keyword>
<dbReference type="InterPro" id="IPR037069">
    <property type="entry name" value="AcylCoA_DH/ox_N_sf"/>
</dbReference>
<dbReference type="InterPro" id="IPR046373">
    <property type="entry name" value="Acyl-CoA_Oxase/DH_mid-dom_sf"/>
</dbReference>
<dbReference type="GO" id="GO:0050660">
    <property type="term" value="F:flavin adenine dinucleotide binding"/>
    <property type="evidence" value="ECO:0007669"/>
    <property type="project" value="InterPro"/>
</dbReference>
<evidence type="ECO:0000256" key="3">
    <source>
        <dbReference type="ARBA" id="ARBA00022643"/>
    </source>
</evidence>
<evidence type="ECO:0000256" key="11">
    <source>
        <dbReference type="ARBA" id="ARBA00047859"/>
    </source>
</evidence>
<evidence type="ECO:0000256" key="2">
    <source>
        <dbReference type="ARBA" id="ARBA00022630"/>
    </source>
</evidence>
<sequence>MTVTVPATGSHSPNHLPTDVGVLHTAQEALAAADALATEFAADSAERELHGKSLLPQLRRVAESGLLGIVVPAAHGGPGLPASTKVEVVRRLSRGDGALGQLLLSHFVIGEAISGLGEAAPAPRIYADTLAGAQLGNATAERGTATALDRRTSVTQRPDGKWVLNGTKYYATGALGAAWIAVAAVIAGREDETATVFVRPEQDGVTLDLDKWSAFGQRGTASGEVRLTDVVVDADLVIEEGAAPDPVDAPPTVLGAYDQALHAAIDIGIARAALEDGAHFVRTTSRPWKEAVLAGVTSAAEEPHVVRRFGELTARLYALEALLARGTAIIDAGQSEAELSRDTAAEASLTVAAAKALAQEYAVEIASGIFELTGASGTDSAVNLDRHWRNVRTHSLHDPARWKYVHLGNHTLHGTRPPRLGLVL</sequence>
<evidence type="ECO:0000256" key="8">
    <source>
        <dbReference type="ARBA" id="ARBA00034317"/>
    </source>
</evidence>
<dbReference type="PANTHER" id="PTHR43884">
    <property type="entry name" value="ACYL-COA DEHYDROGENASE"/>
    <property type="match status" value="1"/>
</dbReference>
<evidence type="ECO:0000256" key="10">
    <source>
        <dbReference type="ARBA" id="ARBA00034345"/>
    </source>
</evidence>
<evidence type="ECO:0000256" key="4">
    <source>
        <dbReference type="ARBA" id="ARBA00022741"/>
    </source>
</evidence>
<protein>
    <recommendedName>
        <fullName evidence="10">Dibenzothiophene monooxygenase</fullName>
        <ecNumber evidence="9">1.14.14.21</ecNumber>
    </recommendedName>
</protein>
<feature type="domain" description="Acyl-CoA oxidase/dehydrogenase middle" evidence="14">
    <location>
        <begin position="140"/>
        <end position="230"/>
    </location>
</feature>
<evidence type="ECO:0000256" key="6">
    <source>
        <dbReference type="ARBA" id="ARBA00023033"/>
    </source>
</evidence>
<dbReference type="AlphaFoldDB" id="A0A653FFG9"/>
<keyword evidence="5" id="KW-0560">Oxidoreductase</keyword>
<dbReference type="InterPro" id="IPR006091">
    <property type="entry name" value="Acyl-CoA_Oxase/DH_mid-dom"/>
</dbReference>
<name>A0A653FFG9_MYCSM</name>
<accession>A0A653FFG9</accession>
<evidence type="ECO:0000256" key="12">
    <source>
        <dbReference type="ARBA" id="ARBA00048445"/>
    </source>
</evidence>
<evidence type="ECO:0000256" key="13">
    <source>
        <dbReference type="ARBA" id="ARBA00049456"/>
    </source>
</evidence>